<evidence type="ECO:0000313" key="2">
    <source>
        <dbReference type="EMBL" id="EAX91410.1"/>
    </source>
</evidence>
<dbReference type="VEuPathDB" id="TrichDB:TVAG_312970"/>
<reference evidence="2" key="1">
    <citation type="submission" date="2006-10" db="EMBL/GenBank/DDBJ databases">
        <authorList>
            <person name="Amadeo P."/>
            <person name="Zhao Q."/>
            <person name="Wortman J."/>
            <person name="Fraser-Liggett C."/>
            <person name="Carlton J."/>
        </authorList>
    </citation>
    <scope>NUCLEOTIDE SEQUENCE</scope>
    <source>
        <strain evidence="2">G3</strain>
    </source>
</reference>
<accession>A2FUK3</accession>
<dbReference type="PANTHER" id="PTHR24182">
    <property type="entry name" value="ANKYRIN REPEAT AND SOCS BOX CONTAINING 4"/>
    <property type="match status" value="1"/>
</dbReference>
<dbReference type="VEuPathDB" id="TrichDB:TVAGG3_0036040"/>
<evidence type="ECO:0000313" key="3">
    <source>
        <dbReference type="Proteomes" id="UP000001542"/>
    </source>
</evidence>
<keyword evidence="1" id="KW-1133">Transmembrane helix</keyword>
<protein>
    <recommendedName>
        <fullName evidence="4">DUF3447 domain-containing protein</fullName>
    </recommendedName>
</protein>
<keyword evidence="1" id="KW-0472">Membrane</keyword>
<gene>
    <name evidence="2" type="ORF">TVAG_312970</name>
</gene>
<organism evidence="2 3">
    <name type="scientific">Trichomonas vaginalis (strain ATCC PRA-98 / G3)</name>
    <dbReference type="NCBI Taxonomy" id="412133"/>
    <lineage>
        <taxon>Eukaryota</taxon>
        <taxon>Metamonada</taxon>
        <taxon>Parabasalia</taxon>
        <taxon>Trichomonadida</taxon>
        <taxon>Trichomonadidae</taxon>
        <taxon>Trichomonas</taxon>
    </lineage>
</organism>
<evidence type="ECO:0008006" key="4">
    <source>
        <dbReference type="Google" id="ProtNLM"/>
    </source>
</evidence>
<feature type="transmembrane region" description="Helical" evidence="1">
    <location>
        <begin position="257"/>
        <end position="282"/>
    </location>
</feature>
<evidence type="ECO:0000256" key="1">
    <source>
        <dbReference type="SAM" id="Phobius"/>
    </source>
</evidence>
<dbReference type="eggNOG" id="ENOG502SBM3">
    <property type="taxonomic scope" value="Eukaryota"/>
</dbReference>
<dbReference type="Proteomes" id="UP000001542">
    <property type="component" value="Unassembled WGS sequence"/>
</dbReference>
<dbReference type="SUPFAM" id="SSF48403">
    <property type="entry name" value="Ankyrin repeat"/>
    <property type="match status" value="1"/>
</dbReference>
<keyword evidence="1" id="KW-0812">Transmembrane</keyword>
<reference evidence="2" key="2">
    <citation type="journal article" date="2007" name="Science">
        <title>Draft genome sequence of the sexually transmitted pathogen Trichomonas vaginalis.</title>
        <authorList>
            <person name="Carlton J.M."/>
            <person name="Hirt R.P."/>
            <person name="Silva J.C."/>
            <person name="Delcher A.L."/>
            <person name="Schatz M."/>
            <person name="Zhao Q."/>
            <person name="Wortman J.R."/>
            <person name="Bidwell S.L."/>
            <person name="Alsmark U.C.M."/>
            <person name="Besteiro S."/>
            <person name="Sicheritz-Ponten T."/>
            <person name="Noel C.J."/>
            <person name="Dacks J.B."/>
            <person name="Foster P.G."/>
            <person name="Simillion C."/>
            <person name="Van de Peer Y."/>
            <person name="Miranda-Saavedra D."/>
            <person name="Barton G.J."/>
            <person name="Westrop G.D."/>
            <person name="Mueller S."/>
            <person name="Dessi D."/>
            <person name="Fiori P.L."/>
            <person name="Ren Q."/>
            <person name="Paulsen I."/>
            <person name="Zhang H."/>
            <person name="Bastida-Corcuera F.D."/>
            <person name="Simoes-Barbosa A."/>
            <person name="Brown M.T."/>
            <person name="Hayes R.D."/>
            <person name="Mukherjee M."/>
            <person name="Okumura C.Y."/>
            <person name="Schneider R."/>
            <person name="Smith A.J."/>
            <person name="Vanacova S."/>
            <person name="Villalvazo M."/>
            <person name="Haas B.J."/>
            <person name="Pertea M."/>
            <person name="Feldblyum T.V."/>
            <person name="Utterback T.R."/>
            <person name="Shu C.L."/>
            <person name="Osoegawa K."/>
            <person name="de Jong P.J."/>
            <person name="Hrdy I."/>
            <person name="Horvathova L."/>
            <person name="Zubacova Z."/>
            <person name="Dolezal P."/>
            <person name="Malik S.B."/>
            <person name="Logsdon J.M. Jr."/>
            <person name="Henze K."/>
            <person name="Gupta A."/>
            <person name="Wang C.C."/>
            <person name="Dunne R.L."/>
            <person name="Upcroft J.A."/>
            <person name="Upcroft P."/>
            <person name="White O."/>
            <person name="Salzberg S.L."/>
            <person name="Tang P."/>
            <person name="Chiu C.-H."/>
            <person name="Lee Y.-S."/>
            <person name="Embley T.M."/>
            <person name="Coombs G.H."/>
            <person name="Mottram J.C."/>
            <person name="Tachezy J."/>
            <person name="Fraser-Liggett C.M."/>
            <person name="Johnson P.J."/>
        </authorList>
    </citation>
    <scope>NUCLEOTIDE SEQUENCE [LARGE SCALE GENOMIC DNA]</scope>
    <source>
        <strain evidence="2">G3</strain>
    </source>
</reference>
<dbReference type="InParanoid" id="A2FUK3"/>
<dbReference type="AlphaFoldDB" id="A2FUK3"/>
<dbReference type="SMR" id="A2FUK3"/>
<dbReference type="VEuPathDB" id="TrichDB:TVAGG3_0693940"/>
<name>A2FUK3_TRIV3</name>
<sequence length="284" mass="33948">MPKIDIVPKEYSELRNIYAYYINSFNALYQLKTRNDEEINSIYEMIKTNLIDSKKYLPENIVKDIFNIIPYNNRYTKSYLKLAKLIFDEYNVKTVIDTPNVFSSLFYKEYGINLNKSNEIENTELENLEIFPENSIYNAIMDNDLKRFISFTERDGFNEDQRLNCKFYPHSVDGYSLLELCCYYGAVDCFKFLRTKFDSEITLLCLKDTLTCQIFCAYEEVMLDMSYKPEILATYLKLFKLQYTLIFKNKNILFRNYIIILCEIYIKTYFASVTFFFISTLYDL</sequence>
<proteinExistence type="predicted"/>
<dbReference type="EMBL" id="DS114037">
    <property type="protein sequence ID" value="EAX91410.1"/>
    <property type="molecule type" value="Genomic_DNA"/>
</dbReference>
<dbReference type="PANTHER" id="PTHR24182:SF13">
    <property type="entry name" value="LD18443P"/>
    <property type="match status" value="1"/>
</dbReference>
<dbReference type="InterPro" id="IPR036770">
    <property type="entry name" value="Ankyrin_rpt-contain_sf"/>
</dbReference>
<keyword evidence="3" id="KW-1185">Reference proteome</keyword>